<comment type="caution">
    <text evidence="1">The sequence shown here is derived from an EMBL/GenBank/DDBJ whole genome shotgun (WGS) entry which is preliminary data.</text>
</comment>
<gene>
    <name evidence="1" type="ORF">VNO77_04741</name>
</gene>
<name>A0AAN9N252_CANGL</name>
<reference evidence="1 2" key="1">
    <citation type="submission" date="2024-01" db="EMBL/GenBank/DDBJ databases">
        <title>The genomes of 5 underutilized Papilionoideae crops provide insights into root nodulation and disease resistanc.</title>
        <authorList>
            <person name="Jiang F."/>
        </authorList>
    </citation>
    <scope>NUCLEOTIDE SEQUENCE [LARGE SCALE GENOMIC DNA]</scope>
    <source>
        <strain evidence="1">LVBAO_FW01</strain>
        <tissue evidence="1">Leaves</tissue>
    </source>
</reference>
<proteinExistence type="predicted"/>
<keyword evidence="2" id="KW-1185">Reference proteome</keyword>
<dbReference type="AlphaFoldDB" id="A0AAN9N252"/>
<dbReference type="EMBL" id="JAYMYQ010000001">
    <property type="protein sequence ID" value="KAK7362623.1"/>
    <property type="molecule type" value="Genomic_DNA"/>
</dbReference>
<dbReference type="Proteomes" id="UP001367508">
    <property type="component" value="Unassembled WGS sequence"/>
</dbReference>
<sequence>MFNCWRPSKLQGDQNGICITRLEANIPTDPKMPRPIATGMLVHAGQPSLITPHCWYMVLDTESNTISQMASSFSGLANLLAPPCKNRTP</sequence>
<evidence type="ECO:0000313" key="2">
    <source>
        <dbReference type="Proteomes" id="UP001367508"/>
    </source>
</evidence>
<protein>
    <submittedName>
        <fullName evidence="1">Uncharacterized protein</fullName>
    </submittedName>
</protein>
<organism evidence="1 2">
    <name type="scientific">Canavalia gladiata</name>
    <name type="common">Sword bean</name>
    <name type="synonym">Dolichos gladiatus</name>
    <dbReference type="NCBI Taxonomy" id="3824"/>
    <lineage>
        <taxon>Eukaryota</taxon>
        <taxon>Viridiplantae</taxon>
        <taxon>Streptophyta</taxon>
        <taxon>Embryophyta</taxon>
        <taxon>Tracheophyta</taxon>
        <taxon>Spermatophyta</taxon>
        <taxon>Magnoliopsida</taxon>
        <taxon>eudicotyledons</taxon>
        <taxon>Gunneridae</taxon>
        <taxon>Pentapetalae</taxon>
        <taxon>rosids</taxon>
        <taxon>fabids</taxon>
        <taxon>Fabales</taxon>
        <taxon>Fabaceae</taxon>
        <taxon>Papilionoideae</taxon>
        <taxon>50 kb inversion clade</taxon>
        <taxon>NPAAA clade</taxon>
        <taxon>indigoferoid/millettioid clade</taxon>
        <taxon>Phaseoleae</taxon>
        <taxon>Canavalia</taxon>
    </lineage>
</organism>
<evidence type="ECO:0000313" key="1">
    <source>
        <dbReference type="EMBL" id="KAK7362623.1"/>
    </source>
</evidence>
<accession>A0AAN9N252</accession>